<dbReference type="InterPro" id="IPR036390">
    <property type="entry name" value="WH_DNA-bd_sf"/>
</dbReference>
<keyword evidence="4" id="KW-0804">Transcription</keyword>
<protein>
    <submittedName>
        <fullName evidence="6">DNA-binding transcriptional LysR family regulator</fullName>
    </submittedName>
</protein>
<proteinExistence type="inferred from homology"/>
<dbReference type="PANTHER" id="PTHR30537:SF74">
    <property type="entry name" value="HTH-TYPE TRANSCRIPTIONAL REGULATOR TRPI"/>
    <property type="match status" value="1"/>
</dbReference>
<accession>A0A7W9L2A5</accession>
<name>A0A7W9L2A5_9HYPH</name>
<keyword evidence="7" id="KW-1185">Reference proteome</keyword>
<dbReference type="RefSeq" id="WP_183856080.1">
    <property type="nucleotide sequence ID" value="NZ_JACHOO010000004.1"/>
</dbReference>
<dbReference type="AlphaFoldDB" id="A0A7W9L2A5"/>
<dbReference type="InterPro" id="IPR036388">
    <property type="entry name" value="WH-like_DNA-bd_sf"/>
</dbReference>
<evidence type="ECO:0000256" key="4">
    <source>
        <dbReference type="ARBA" id="ARBA00023163"/>
    </source>
</evidence>
<dbReference type="Gene3D" id="3.40.190.10">
    <property type="entry name" value="Periplasmic binding protein-like II"/>
    <property type="match status" value="2"/>
</dbReference>
<feature type="domain" description="HTH lysR-type" evidence="5">
    <location>
        <begin position="6"/>
        <end position="63"/>
    </location>
</feature>
<dbReference type="PROSITE" id="PS50931">
    <property type="entry name" value="HTH_LYSR"/>
    <property type="match status" value="1"/>
</dbReference>
<dbReference type="EMBL" id="JACHOO010000004">
    <property type="protein sequence ID" value="MBB5753354.1"/>
    <property type="molecule type" value="Genomic_DNA"/>
</dbReference>
<evidence type="ECO:0000313" key="6">
    <source>
        <dbReference type="EMBL" id="MBB5753354.1"/>
    </source>
</evidence>
<comment type="caution">
    <text evidence="6">The sequence shown here is derived from an EMBL/GenBank/DDBJ whole genome shotgun (WGS) entry which is preliminary data.</text>
</comment>
<dbReference type="SUPFAM" id="SSF53850">
    <property type="entry name" value="Periplasmic binding protein-like II"/>
    <property type="match status" value="1"/>
</dbReference>
<comment type="similarity">
    <text evidence="1">Belongs to the LysR transcriptional regulatory family.</text>
</comment>
<keyword evidence="2" id="KW-0805">Transcription regulation</keyword>
<dbReference type="InterPro" id="IPR058163">
    <property type="entry name" value="LysR-type_TF_proteobact-type"/>
</dbReference>
<dbReference type="Proteomes" id="UP000523821">
    <property type="component" value="Unassembled WGS sequence"/>
</dbReference>
<dbReference type="GO" id="GO:0006351">
    <property type="term" value="P:DNA-templated transcription"/>
    <property type="evidence" value="ECO:0007669"/>
    <property type="project" value="TreeGrafter"/>
</dbReference>
<dbReference type="InterPro" id="IPR005119">
    <property type="entry name" value="LysR_subst-bd"/>
</dbReference>
<evidence type="ECO:0000259" key="5">
    <source>
        <dbReference type="PROSITE" id="PS50931"/>
    </source>
</evidence>
<organism evidence="6 7">
    <name type="scientific">Prosthecomicrobium pneumaticum</name>
    <dbReference type="NCBI Taxonomy" id="81895"/>
    <lineage>
        <taxon>Bacteria</taxon>
        <taxon>Pseudomonadati</taxon>
        <taxon>Pseudomonadota</taxon>
        <taxon>Alphaproteobacteria</taxon>
        <taxon>Hyphomicrobiales</taxon>
        <taxon>Kaistiaceae</taxon>
        <taxon>Prosthecomicrobium</taxon>
    </lineage>
</organism>
<dbReference type="Pfam" id="PF00126">
    <property type="entry name" value="HTH_1"/>
    <property type="match status" value="1"/>
</dbReference>
<evidence type="ECO:0000256" key="1">
    <source>
        <dbReference type="ARBA" id="ARBA00009437"/>
    </source>
</evidence>
<dbReference type="SUPFAM" id="SSF46785">
    <property type="entry name" value="Winged helix' DNA-binding domain"/>
    <property type="match status" value="1"/>
</dbReference>
<dbReference type="GO" id="GO:0043565">
    <property type="term" value="F:sequence-specific DNA binding"/>
    <property type="evidence" value="ECO:0007669"/>
    <property type="project" value="TreeGrafter"/>
</dbReference>
<dbReference type="Pfam" id="PF03466">
    <property type="entry name" value="LysR_substrate"/>
    <property type="match status" value="1"/>
</dbReference>
<dbReference type="InterPro" id="IPR000847">
    <property type="entry name" value="LysR_HTH_N"/>
</dbReference>
<evidence type="ECO:0000313" key="7">
    <source>
        <dbReference type="Proteomes" id="UP000523821"/>
    </source>
</evidence>
<evidence type="ECO:0000256" key="3">
    <source>
        <dbReference type="ARBA" id="ARBA00023125"/>
    </source>
</evidence>
<dbReference type="PANTHER" id="PTHR30537">
    <property type="entry name" value="HTH-TYPE TRANSCRIPTIONAL REGULATOR"/>
    <property type="match status" value="1"/>
</dbReference>
<dbReference type="Gene3D" id="1.10.10.10">
    <property type="entry name" value="Winged helix-like DNA-binding domain superfamily/Winged helix DNA-binding domain"/>
    <property type="match status" value="1"/>
</dbReference>
<gene>
    <name evidence="6" type="ORF">GGQ63_002420</name>
</gene>
<evidence type="ECO:0000256" key="2">
    <source>
        <dbReference type="ARBA" id="ARBA00023015"/>
    </source>
</evidence>
<sequence length="300" mass="32217">MSERLPPLKALVAFESVVRLGSVTAAAEELFVTHSAVSKQIALLEGWMGQPLFRSNRKRMQPTAEAAALAEVTERAFGLIAEASAVLRRGEAAETLRVIAPSTFAMRWLIPRVWSFSRARAPIALQVRPTDSLEDWQEIPFDVAIRTDPRAPRHLEARPFLAETLVLAAAPRFLAARRLAAPRDLAATGVIRAATRPGQLEAWSAAAGLDRIPDGPSFPHFYLALEAALAGEGPLVSPFETLCDLFAKGELVALWPDIRVAGPTHVALFDAAAPHAGAAEAFIDWLTATAGESRPAAKAA</sequence>
<keyword evidence="3 6" id="KW-0238">DNA-binding</keyword>
<dbReference type="GO" id="GO:0003700">
    <property type="term" value="F:DNA-binding transcription factor activity"/>
    <property type="evidence" value="ECO:0007669"/>
    <property type="project" value="InterPro"/>
</dbReference>
<reference evidence="6 7" key="1">
    <citation type="submission" date="2020-08" db="EMBL/GenBank/DDBJ databases">
        <title>Genomic Encyclopedia of Type Strains, Phase IV (KMG-IV): sequencing the most valuable type-strain genomes for metagenomic binning, comparative biology and taxonomic classification.</title>
        <authorList>
            <person name="Goeker M."/>
        </authorList>
    </citation>
    <scope>NUCLEOTIDE SEQUENCE [LARGE SCALE GENOMIC DNA]</scope>
    <source>
        <strain evidence="6 7">DSM 16268</strain>
    </source>
</reference>